<comment type="subunit">
    <text evidence="8">Forms a stable energy-coupling factor (ECF) transporter complex composed of 2 membrane-embedded substrate-binding proteins (S component), 2 ATP-binding proteins (A component) and 2 transmembrane proteins (T component).</text>
</comment>
<dbReference type="InterPro" id="IPR050095">
    <property type="entry name" value="ECF_ABC_transporter_ATP-bd"/>
</dbReference>
<name>A0A0R2L1H7_LACAM</name>
<dbReference type="PANTHER" id="PTHR43553:SF27">
    <property type="entry name" value="ENERGY-COUPLING FACTOR TRANSPORTER ATP-BINDING PROTEIN ECFA2"/>
    <property type="match status" value="1"/>
</dbReference>
<reference evidence="10 11" key="1">
    <citation type="journal article" date="2015" name="Genome Announc.">
        <title>Expanding the biotechnology potential of lactobacilli through comparative genomics of 213 strains and associated genera.</title>
        <authorList>
            <person name="Sun Z."/>
            <person name="Harris H.M."/>
            <person name="McCann A."/>
            <person name="Guo C."/>
            <person name="Argimon S."/>
            <person name="Zhang W."/>
            <person name="Yang X."/>
            <person name="Jeffery I.B."/>
            <person name="Cooney J.C."/>
            <person name="Kagawa T.F."/>
            <person name="Liu W."/>
            <person name="Song Y."/>
            <person name="Salvetti E."/>
            <person name="Wrobel A."/>
            <person name="Rasinkangas P."/>
            <person name="Parkhill J."/>
            <person name="Rea M.C."/>
            <person name="O'Sullivan O."/>
            <person name="Ritari J."/>
            <person name="Douillard F.P."/>
            <person name="Paul Ross R."/>
            <person name="Yang R."/>
            <person name="Briner A.E."/>
            <person name="Felis G.E."/>
            <person name="de Vos W.M."/>
            <person name="Barrangou R."/>
            <person name="Klaenhammer T.R."/>
            <person name="Caufield P.W."/>
            <person name="Cui Y."/>
            <person name="Zhang H."/>
            <person name="O'Toole P.W."/>
        </authorList>
    </citation>
    <scope>NUCLEOTIDE SEQUENCE [LARGE SCALE GENOMIC DNA]</scope>
    <source>
        <strain evidence="10 11">DSM 16698</strain>
    </source>
</reference>
<dbReference type="SMART" id="SM00382">
    <property type="entry name" value="AAA"/>
    <property type="match status" value="1"/>
</dbReference>
<dbReference type="InterPro" id="IPR017871">
    <property type="entry name" value="ABC_transporter-like_CS"/>
</dbReference>
<evidence type="ECO:0000259" key="9">
    <source>
        <dbReference type="PROSITE" id="PS50893"/>
    </source>
</evidence>
<dbReference type="GO" id="GO:0042626">
    <property type="term" value="F:ATPase-coupled transmembrane transporter activity"/>
    <property type="evidence" value="ECO:0007669"/>
    <property type="project" value="TreeGrafter"/>
</dbReference>
<dbReference type="Proteomes" id="UP000051529">
    <property type="component" value="Unassembled WGS sequence"/>
</dbReference>
<dbReference type="PROSITE" id="PS00211">
    <property type="entry name" value="ABC_TRANSPORTER_1"/>
    <property type="match status" value="1"/>
</dbReference>
<dbReference type="InterPro" id="IPR003439">
    <property type="entry name" value="ABC_transporter-like_ATP-bd"/>
</dbReference>
<evidence type="ECO:0000256" key="7">
    <source>
        <dbReference type="ARBA" id="ARBA00023136"/>
    </source>
</evidence>
<keyword evidence="3 8" id="KW-1003">Cell membrane</keyword>
<protein>
    <recommendedName>
        <fullName evidence="8">Energy-coupling factor transporter ATP-binding protein EcfA2</fullName>
        <ecNumber evidence="8">7.-.-.-</ecNumber>
    </recommendedName>
</protein>
<dbReference type="GO" id="GO:0016887">
    <property type="term" value="F:ATP hydrolysis activity"/>
    <property type="evidence" value="ECO:0007669"/>
    <property type="project" value="InterPro"/>
</dbReference>
<dbReference type="GO" id="GO:0005524">
    <property type="term" value="F:ATP binding"/>
    <property type="evidence" value="ECO:0007669"/>
    <property type="project" value="UniProtKB-UniRule"/>
</dbReference>
<evidence type="ECO:0000313" key="10">
    <source>
        <dbReference type="EMBL" id="KRN92567.1"/>
    </source>
</evidence>
<keyword evidence="4 8" id="KW-0547">Nucleotide-binding</keyword>
<dbReference type="InterPro" id="IPR027417">
    <property type="entry name" value="P-loop_NTPase"/>
</dbReference>
<dbReference type="Gene3D" id="3.40.50.300">
    <property type="entry name" value="P-loop containing nucleotide triphosphate hydrolases"/>
    <property type="match status" value="1"/>
</dbReference>
<dbReference type="NCBIfam" id="TIGR04521">
    <property type="entry name" value="ECF_ATPase_2"/>
    <property type="match status" value="1"/>
</dbReference>
<evidence type="ECO:0000313" key="11">
    <source>
        <dbReference type="Proteomes" id="UP000051529"/>
    </source>
</evidence>
<dbReference type="FunFam" id="3.40.50.300:FF:000224">
    <property type="entry name" value="Energy-coupling factor transporter ATP-binding protein EcfA"/>
    <property type="match status" value="1"/>
</dbReference>
<sequence>MSIKFEKVDYIYSPGTTMEKMGLDNVSFELADNKFIALIGHTGSGKSTLMQHFNALLKPSKGSIDIAGYHITPQTSNKNLKELRKRVSLVFQFPEAQLFENTVLEDIEFGPKNFGATEKEAKTKAFEWLSKVGLPEEIATKSPFELSGGQMRRVAIAGVMVNEPQVLCLDEPAAGLDPRSRKEMMKLFLNYQKAGHTVILVTHNMDDVAEFADDVLVMEHGQLIKHDKPENIFKDKNWLEKHYLMEPTPSRFASELANYNFAQNPLTLDQLVDGIKENLKGEFDE</sequence>
<proteinExistence type="inferred from homology"/>
<keyword evidence="2 8" id="KW-0813">Transport</keyword>
<accession>A0A0R2L1H7</accession>
<dbReference type="CDD" id="cd03225">
    <property type="entry name" value="ABC_cobalt_CbiO_domain1"/>
    <property type="match status" value="1"/>
</dbReference>
<dbReference type="InterPro" id="IPR015856">
    <property type="entry name" value="ABC_transpr_CbiO/EcfA_su"/>
</dbReference>
<comment type="function">
    <text evidence="8">ATP-binding (A) component of a common energy-coupling factor (ECF) ABC-transporter complex.</text>
</comment>
<evidence type="ECO:0000256" key="1">
    <source>
        <dbReference type="ARBA" id="ARBA00004202"/>
    </source>
</evidence>
<dbReference type="PATRIC" id="fig|695563.3.peg.1848"/>
<comment type="similarity">
    <text evidence="8">Belongs to the ABC transporter superfamily. Energy-coupling factor EcfA family.</text>
</comment>
<dbReference type="SUPFAM" id="SSF52540">
    <property type="entry name" value="P-loop containing nucleoside triphosphate hydrolases"/>
    <property type="match status" value="1"/>
</dbReference>
<evidence type="ECO:0000256" key="2">
    <source>
        <dbReference type="ARBA" id="ARBA00022448"/>
    </source>
</evidence>
<evidence type="ECO:0000256" key="5">
    <source>
        <dbReference type="ARBA" id="ARBA00022840"/>
    </source>
</evidence>
<evidence type="ECO:0000256" key="3">
    <source>
        <dbReference type="ARBA" id="ARBA00022475"/>
    </source>
</evidence>
<dbReference type="InterPro" id="IPR030946">
    <property type="entry name" value="EcfA2"/>
</dbReference>
<dbReference type="RefSeq" id="WP_056985207.1">
    <property type="nucleotide sequence ID" value="NZ_JQBQ01000007.1"/>
</dbReference>
<dbReference type="Pfam" id="PF00005">
    <property type="entry name" value="ABC_tran"/>
    <property type="match status" value="1"/>
</dbReference>
<gene>
    <name evidence="10" type="ORF">IV44_GL001774</name>
</gene>
<dbReference type="PROSITE" id="PS50893">
    <property type="entry name" value="ABC_TRANSPORTER_2"/>
    <property type="match status" value="1"/>
</dbReference>
<dbReference type="AlphaFoldDB" id="A0A0R2L1H7"/>
<comment type="subcellular location">
    <subcellularLocation>
        <location evidence="1 8">Cell membrane</location>
        <topology evidence="1 8">Peripheral membrane protein</topology>
    </subcellularLocation>
</comment>
<dbReference type="PANTHER" id="PTHR43553">
    <property type="entry name" value="HEAVY METAL TRANSPORTER"/>
    <property type="match status" value="1"/>
</dbReference>
<dbReference type="EC" id="7.-.-.-" evidence="8"/>
<organism evidence="10 11">
    <name type="scientific">Lactobacillus amylovorus subsp. animalium DSM 16698</name>
    <dbReference type="NCBI Taxonomy" id="695563"/>
    <lineage>
        <taxon>Bacteria</taxon>
        <taxon>Bacillati</taxon>
        <taxon>Bacillota</taxon>
        <taxon>Bacilli</taxon>
        <taxon>Lactobacillales</taxon>
        <taxon>Lactobacillaceae</taxon>
        <taxon>Lactobacillus</taxon>
        <taxon>Lactobacillus amylovorus subsp. animalium</taxon>
    </lineage>
</organism>
<keyword evidence="6" id="KW-1278">Translocase</keyword>
<evidence type="ECO:0000256" key="8">
    <source>
        <dbReference type="RuleBase" id="RU365104"/>
    </source>
</evidence>
<evidence type="ECO:0000256" key="6">
    <source>
        <dbReference type="ARBA" id="ARBA00022967"/>
    </source>
</evidence>
<dbReference type="GO" id="GO:0043190">
    <property type="term" value="C:ATP-binding cassette (ABC) transporter complex"/>
    <property type="evidence" value="ECO:0007669"/>
    <property type="project" value="TreeGrafter"/>
</dbReference>
<keyword evidence="7 8" id="KW-0472">Membrane</keyword>
<dbReference type="EMBL" id="JQBQ01000007">
    <property type="protein sequence ID" value="KRN92567.1"/>
    <property type="molecule type" value="Genomic_DNA"/>
</dbReference>
<keyword evidence="5 8" id="KW-0067">ATP-binding</keyword>
<comment type="caution">
    <text evidence="10">The sequence shown here is derived from an EMBL/GenBank/DDBJ whole genome shotgun (WGS) entry which is preliminary data.</text>
</comment>
<feature type="domain" description="ABC transporter" evidence="9">
    <location>
        <begin position="3"/>
        <end position="245"/>
    </location>
</feature>
<evidence type="ECO:0000256" key="4">
    <source>
        <dbReference type="ARBA" id="ARBA00022741"/>
    </source>
</evidence>
<dbReference type="InterPro" id="IPR003593">
    <property type="entry name" value="AAA+_ATPase"/>
</dbReference>